<accession>A0ABD5P7F0</accession>
<name>A0ABD5P7F0_9EURY</name>
<proteinExistence type="predicted"/>
<organism evidence="2 3">
    <name type="scientific">Halobium salinum</name>
    <dbReference type="NCBI Taxonomy" id="1364940"/>
    <lineage>
        <taxon>Archaea</taxon>
        <taxon>Methanobacteriati</taxon>
        <taxon>Methanobacteriota</taxon>
        <taxon>Stenosarchaea group</taxon>
        <taxon>Halobacteria</taxon>
        <taxon>Halobacteriales</taxon>
        <taxon>Haloferacaceae</taxon>
        <taxon>Halobium</taxon>
    </lineage>
</organism>
<dbReference type="Proteomes" id="UP001595921">
    <property type="component" value="Unassembled WGS sequence"/>
</dbReference>
<evidence type="ECO:0000256" key="1">
    <source>
        <dbReference type="SAM" id="MobiDB-lite"/>
    </source>
</evidence>
<keyword evidence="3" id="KW-1185">Reference proteome</keyword>
<sequence length="43" mass="4634">MNERRGATTWVGLPTKREVRLAAGSATARRPEVGRGVGRGAER</sequence>
<dbReference type="RefSeq" id="WP_267625258.1">
    <property type="nucleotide sequence ID" value="NZ_JAODIW010000010.1"/>
</dbReference>
<evidence type="ECO:0000313" key="2">
    <source>
        <dbReference type="EMBL" id="MFC4356816.1"/>
    </source>
</evidence>
<reference evidence="2 3" key="1">
    <citation type="journal article" date="2019" name="Int. J. Syst. Evol. Microbiol.">
        <title>The Global Catalogue of Microorganisms (GCM) 10K type strain sequencing project: providing services to taxonomists for standard genome sequencing and annotation.</title>
        <authorList>
            <consortium name="The Broad Institute Genomics Platform"/>
            <consortium name="The Broad Institute Genome Sequencing Center for Infectious Disease"/>
            <person name="Wu L."/>
            <person name="Ma J."/>
        </authorList>
    </citation>
    <scope>NUCLEOTIDE SEQUENCE [LARGE SCALE GENOMIC DNA]</scope>
    <source>
        <strain evidence="2 3">CGMCC 1.12553</strain>
    </source>
</reference>
<dbReference type="AlphaFoldDB" id="A0ABD5P7F0"/>
<gene>
    <name evidence="2" type="ORF">ACFO0N_02505</name>
</gene>
<feature type="region of interest" description="Disordered" evidence="1">
    <location>
        <begin position="23"/>
        <end position="43"/>
    </location>
</feature>
<dbReference type="EMBL" id="JBHSDS010000002">
    <property type="protein sequence ID" value="MFC4356816.1"/>
    <property type="molecule type" value="Genomic_DNA"/>
</dbReference>
<comment type="caution">
    <text evidence="2">The sequence shown here is derived from an EMBL/GenBank/DDBJ whole genome shotgun (WGS) entry which is preliminary data.</text>
</comment>
<protein>
    <submittedName>
        <fullName evidence="2">Uncharacterized protein</fullName>
    </submittedName>
</protein>
<evidence type="ECO:0000313" key="3">
    <source>
        <dbReference type="Proteomes" id="UP001595921"/>
    </source>
</evidence>